<reference evidence="1 2" key="1">
    <citation type="journal article" date="2012" name="PLoS Pathog.">
        <title>Diverse lifestyles and strategies of plant pathogenesis encoded in the genomes of eighteen Dothideomycetes fungi.</title>
        <authorList>
            <person name="Ohm R.A."/>
            <person name="Feau N."/>
            <person name="Henrissat B."/>
            <person name="Schoch C.L."/>
            <person name="Horwitz B.A."/>
            <person name="Barry K.W."/>
            <person name="Condon B.J."/>
            <person name="Copeland A.C."/>
            <person name="Dhillon B."/>
            <person name="Glaser F."/>
            <person name="Hesse C.N."/>
            <person name="Kosti I."/>
            <person name="LaButti K."/>
            <person name="Lindquist E.A."/>
            <person name="Lucas S."/>
            <person name="Salamov A.A."/>
            <person name="Bradshaw R.E."/>
            <person name="Ciuffetti L."/>
            <person name="Hamelin R.C."/>
            <person name="Kema G.H.J."/>
            <person name="Lawrence C."/>
            <person name="Scott J.A."/>
            <person name="Spatafora J.W."/>
            <person name="Turgeon B.G."/>
            <person name="de Wit P.J.G.M."/>
            <person name="Zhong S."/>
            <person name="Goodwin S.B."/>
            <person name="Grigoriev I.V."/>
        </authorList>
    </citation>
    <scope>NUCLEOTIDE SEQUENCE [LARGE SCALE GENOMIC DNA]</scope>
    <source>
        <strain evidence="1 2">SO2202</strain>
    </source>
</reference>
<organism evidence="1 2">
    <name type="scientific">Sphaerulina musiva (strain SO2202)</name>
    <name type="common">Poplar stem canker fungus</name>
    <name type="synonym">Septoria musiva</name>
    <dbReference type="NCBI Taxonomy" id="692275"/>
    <lineage>
        <taxon>Eukaryota</taxon>
        <taxon>Fungi</taxon>
        <taxon>Dikarya</taxon>
        <taxon>Ascomycota</taxon>
        <taxon>Pezizomycotina</taxon>
        <taxon>Dothideomycetes</taxon>
        <taxon>Dothideomycetidae</taxon>
        <taxon>Mycosphaerellales</taxon>
        <taxon>Mycosphaerellaceae</taxon>
        <taxon>Sphaerulina</taxon>
    </lineage>
</organism>
<protein>
    <submittedName>
        <fullName evidence="1">Uncharacterized protein</fullName>
    </submittedName>
</protein>
<gene>
    <name evidence="1" type="ORF">SEPMUDRAFT_148389</name>
</gene>
<keyword evidence="2" id="KW-1185">Reference proteome</keyword>
<dbReference type="EMBL" id="KB456262">
    <property type="protein sequence ID" value="EMF14779.1"/>
    <property type="molecule type" value="Genomic_DNA"/>
</dbReference>
<dbReference type="GeneID" id="27902031"/>
<evidence type="ECO:0000313" key="1">
    <source>
        <dbReference type="EMBL" id="EMF14779.1"/>
    </source>
</evidence>
<dbReference type="HOGENOM" id="CLU_3107929_0_0_1"/>
<sequence length="51" mass="5675">MSALEVRLRALFTASIDHSAARELVSWTTAAFDAWKQGRFDSDHPAKSLVN</sequence>
<accession>M3DA70</accession>
<evidence type="ECO:0000313" key="2">
    <source>
        <dbReference type="Proteomes" id="UP000016931"/>
    </source>
</evidence>
<dbReference type="RefSeq" id="XP_016762900.1">
    <property type="nucleotide sequence ID" value="XM_016904894.1"/>
</dbReference>
<dbReference type="Proteomes" id="UP000016931">
    <property type="component" value="Unassembled WGS sequence"/>
</dbReference>
<dbReference type="AlphaFoldDB" id="M3DA70"/>
<proteinExistence type="predicted"/>
<name>M3DA70_SPHMS</name>